<name>A0A699HRT3_TANCI</name>
<sequence>MKDAIDIESKKVTKRSNDWDSLNGKKNRVGNQRSTDDVSPVIKRHSTFKEELVTHKFEEPYIIPFVTRPKFKERDIFKDDFKSAERTKDVLGLERKGTTIEAKLKALFGSRSKKSIATKTTIPKGKSKKDEEKRKKIEELLTQRIAERSALTSKTTKIDKSNAQLVSRDMKKSNKIVIKSSTIDRLSAARVVNPKLLPTTKSKAGDKKWKVKPTKVKPLDNNIGITVSSGPKRNTVDTNTGKQLPKASSVWKLGIGDRVAQIGVSTRPQL</sequence>
<feature type="region of interest" description="Disordered" evidence="1">
    <location>
        <begin position="15"/>
        <end position="41"/>
    </location>
</feature>
<dbReference type="AlphaFoldDB" id="A0A699HRT3"/>
<comment type="caution">
    <text evidence="2">The sequence shown here is derived from an EMBL/GenBank/DDBJ whole genome shotgun (WGS) entry which is preliminary data.</text>
</comment>
<reference evidence="2" key="1">
    <citation type="journal article" date="2019" name="Sci. Rep.">
        <title>Draft genome of Tanacetum cinerariifolium, the natural source of mosquito coil.</title>
        <authorList>
            <person name="Yamashiro T."/>
            <person name="Shiraishi A."/>
            <person name="Satake H."/>
            <person name="Nakayama K."/>
        </authorList>
    </citation>
    <scope>NUCLEOTIDE SEQUENCE</scope>
</reference>
<evidence type="ECO:0000313" key="2">
    <source>
        <dbReference type="EMBL" id="GEY48231.1"/>
    </source>
</evidence>
<dbReference type="EMBL" id="BKCJ010182263">
    <property type="protein sequence ID" value="GEY48231.1"/>
    <property type="molecule type" value="Genomic_DNA"/>
</dbReference>
<feature type="non-terminal residue" evidence="2">
    <location>
        <position position="270"/>
    </location>
</feature>
<protein>
    <submittedName>
        <fullName evidence="2">Uncharacterized protein</fullName>
    </submittedName>
</protein>
<organism evidence="2">
    <name type="scientific">Tanacetum cinerariifolium</name>
    <name type="common">Dalmatian daisy</name>
    <name type="synonym">Chrysanthemum cinerariifolium</name>
    <dbReference type="NCBI Taxonomy" id="118510"/>
    <lineage>
        <taxon>Eukaryota</taxon>
        <taxon>Viridiplantae</taxon>
        <taxon>Streptophyta</taxon>
        <taxon>Embryophyta</taxon>
        <taxon>Tracheophyta</taxon>
        <taxon>Spermatophyta</taxon>
        <taxon>Magnoliopsida</taxon>
        <taxon>eudicotyledons</taxon>
        <taxon>Gunneridae</taxon>
        <taxon>Pentapetalae</taxon>
        <taxon>asterids</taxon>
        <taxon>campanulids</taxon>
        <taxon>Asterales</taxon>
        <taxon>Asteraceae</taxon>
        <taxon>Asteroideae</taxon>
        <taxon>Anthemideae</taxon>
        <taxon>Anthemidinae</taxon>
        <taxon>Tanacetum</taxon>
    </lineage>
</organism>
<proteinExistence type="predicted"/>
<evidence type="ECO:0000256" key="1">
    <source>
        <dbReference type="SAM" id="MobiDB-lite"/>
    </source>
</evidence>
<gene>
    <name evidence="2" type="ORF">Tci_420205</name>
</gene>
<accession>A0A699HRT3</accession>